<name>A0A5B8RUU3_9BURK</name>
<evidence type="ECO:0000313" key="2">
    <source>
        <dbReference type="EMBL" id="QEA12444.1"/>
    </source>
</evidence>
<sequence length="242" mass="24711">MSSDTSPFGFGRFVPGFDFLQKLSEGAASAMPAMPPLAGWVAPTLSLPEIDQRIRELKTVQFWLEQNAGALTATIQALQVQRMTLATLQGMNVAMTDLARGAFTAGSAAPEPAPAAEPAPEPAAPEQGARTAAQARPDADEDAAQAPAAAGVDPLQWWGALTQQFQQLASQAMGDANAQQAALDASRQMTAGAVKAAQEMASALSAAPAPAAQKAAKARKRPAAGKAVPAKAARKAGGKSGK</sequence>
<proteinExistence type="predicted"/>
<protein>
    <submittedName>
        <fullName evidence="2">Uncharacterized protein</fullName>
    </submittedName>
</protein>
<keyword evidence="3" id="KW-1185">Reference proteome</keyword>
<organism evidence="2 3">
    <name type="scientific">Comamonas flocculans</name>
    <dbReference type="NCBI Taxonomy" id="2597701"/>
    <lineage>
        <taxon>Bacteria</taxon>
        <taxon>Pseudomonadati</taxon>
        <taxon>Pseudomonadota</taxon>
        <taxon>Betaproteobacteria</taxon>
        <taxon>Burkholderiales</taxon>
        <taxon>Comamonadaceae</taxon>
        <taxon>Comamonas</taxon>
    </lineage>
</organism>
<gene>
    <name evidence="2" type="ORF">FOZ74_05035</name>
</gene>
<feature type="region of interest" description="Disordered" evidence="1">
    <location>
        <begin position="209"/>
        <end position="242"/>
    </location>
</feature>
<dbReference type="KEGG" id="cof:FOZ74_05035"/>
<feature type="compositionally biased region" description="Pro residues" evidence="1">
    <location>
        <begin position="111"/>
        <end position="123"/>
    </location>
</feature>
<dbReference type="AlphaFoldDB" id="A0A5B8RUU3"/>
<evidence type="ECO:0000256" key="1">
    <source>
        <dbReference type="SAM" id="MobiDB-lite"/>
    </source>
</evidence>
<feature type="compositionally biased region" description="Basic residues" evidence="1">
    <location>
        <begin position="232"/>
        <end position="242"/>
    </location>
</feature>
<reference evidence="2 3" key="1">
    <citation type="submission" date="2019-07" db="EMBL/GenBank/DDBJ databases">
        <title>Complete genome sequence of Comamonas sp. NLF 7-7 isolated from livestock.</title>
        <authorList>
            <person name="Kim D.H."/>
            <person name="Kim J.G."/>
        </authorList>
    </citation>
    <scope>NUCLEOTIDE SEQUENCE [LARGE SCALE GENOMIC DNA]</scope>
    <source>
        <strain evidence="2 3">NLF 7-7</strain>
    </source>
</reference>
<dbReference type="OrthoDB" id="8566581at2"/>
<dbReference type="NCBIfam" id="NF043076">
    <property type="entry name" value="PHA_gran_PhaM"/>
    <property type="match status" value="1"/>
</dbReference>
<evidence type="ECO:0000313" key="3">
    <source>
        <dbReference type="Proteomes" id="UP000321199"/>
    </source>
</evidence>
<feature type="region of interest" description="Disordered" evidence="1">
    <location>
        <begin position="105"/>
        <end position="148"/>
    </location>
</feature>
<dbReference type="EMBL" id="CP042344">
    <property type="protein sequence ID" value="QEA12444.1"/>
    <property type="molecule type" value="Genomic_DNA"/>
</dbReference>
<dbReference type="Proteomes" id="UP000321199">
    <property type="component" value="Chromosome"/>
</dbReference>
<accession>A0A5B8RUU3</accession>
<dbReference type="InterPro" id="IPR050026">
    <property type="entry name" value="PHA_gran_PhaM_N"/>
</dbReference>
<dbReference type="RefSeq" id="WP_146912040.1">
    <property type="nucleotide sequence ID" value="NZ_CP042344.1"/>
</dbReference>